<dbReference type="PROSITE" id="PS00488">
    <property type="entry name" value="PAL_HISTIDASE"/>
    <property type="match status" value="1"/>
</dbReference>
<evidence type="ECO:0000256" key="4">
    <source>
        <dbReference type="ARBA" id="ARBA00023239"/>
    </source>
</evidence>
<sequence length="497" mass="55416">MNKTHYINKEVIDIDLIDDIITNKKTIALSEEAISNIVKCRNYLDEKLKSQKEPVYGINTGFGSLCNVKISREHLTQLQENLVMSHACGTGDKVPQEIVKLMLLLKIQSLSYGHSGVQLVTVQRLVDFFNKDILPVVYTQGSLGASGDLAPLAHLALPLLGRGEVYFEGKIRQSNEILEHFGWEAIQLEAKEGLALLNGTQFMSAYGTYLLNKSLRLSYLADLIGSISLDAFMGRIEPFDHKIHQVRPHKGQLQTAENIKKFLKGSEIIEQEKKHVQDPYSFRCIPQVHGATKDTIAFVHETFRVEINAVTDNPNIFVEEDEILSGGNFHGQPLALTLDYLAIAMAELGNISERRIFQLVSGLRNLPAFLVNDPGLNSGLMIPQYTAASIVSLNKQLATPSSIDSIVSSNGQEDHVSMGANAATKCYRVLENVERILAIELMNASQAINFRRPLKSSPFLEDFLHSFTQKVPFVEQDRVLHDDISKAISFLKECQVN</sequence>
<evidence type="ECO:0000256" key="6">
    <source>
        <dbReference type="NCBIfam" id="TIGR01225"/>
    </source>
</evidence>
<gene>
    <name evidence="10" type="primary">hutH</name>
    <name evidence="10" type="ORF">GWK08_00420</name>
</gene>
<dbReference type="CDD" id="cd00332">
    <property type="entry name" value="PAL-HAL"/>
    <property type="match status" value="1"/>
</dbReference>
<dbReference type="EC" id="4.3.1.3" evidence="2 6"/>
<evidence type="ECO:0000256" key="7">
    <source>
        <dbReference type="RuleBase" id="RU003954"/>
    </source>
</evidence>
<proteinExistence type="inferred from homology"/>
<dbReference type="EMBL" id="JAABOO010000001">
    <property type="protein sequence ID" value="NER11890.1"/>
    <property type="molecule type" value="Genomic_DNA"/>
</dbReference>
<dbReference type="InterPro" id="IPR024083">
    <property type="entry name" value="Fumarase/histidase_N"/>
</dbReference>
<comment type="similarity">
    <text evidence="7">Belongs to the PAL/histidase family.</text>
</comment>
<evidence type="ECO:0000313" key="10">
    <source>
        <dbReference type="EMBL" id="NER11890.1"/>
    </source>
</evidence>
<dbReference type="Gene3D" id="1.20.200.10">
    <property type="entry name" value="Fumarase/aspartase (Central domain)"/>
    <property type="match status" value="1"/>
</dbReference>
<organism evidence="10 11">
    <name type="scientific">Leptobacterium flavescens</name>
    <dbReference type="NCBI Taxonomy" id="472055"/>
    <lineage>
        <taxon>Bacteria</taxon>
        <taxon>Pseudomonadati</taxon>
        <taxon>Bacteroidota</taxon>
        <taxon>Flavobacteriia</taxon>
        <taxon>Flavobacteriales</taxon>
        <taxon>Flavobacteriaceae</taxon>
        <taxon>Leptobacterium</taxon>
    </lineage>
</organism>
<dbReference type="PANTHER" id="PTHR10362">
    <property type="entry name" value="HISTIDINE AMMONIA-LYASE"/>
    <property type="match status" value="1"/>
</dbReference>
<dbReference type="InterPro" id="IPR001106">
    <property type="entry name" value="Aromatic_Lyase"/>
</dbReference>
<accession>A0A6P0UHF6</accession>
<evidence type="ECO:0000256" key="9">
    <source>
        <dbReference type="RuleBase" id="RU004480"/>
    </source>
</evidence>
<dbReference type="Gene3D" id="1.10.275.10">
    <property type="entry name" value="Fumarase/aspartase (N-terminal domain)"/>
    <property type="match status" value="1"/>
</dbReference>
<comment type="subcellular location">
    <subcellularLocation>
        <location evidence="9">Cytoplasm</location>
    </subcellularLocation>
</comment>
<dbReference type="RefSeq" id="WP_163604925.1">
    <property type="nucleotide sequence ID" value="NZ_JAABOO010000001.1"/>
</dbReference>
<evidence type="ECO:0000256" key="3">
    <source>
        <dbReference type="ARBA" id="ARBA00022808"/>
    </source>
</evidence>
<dbReference type="InterPro" id="IPR005921">
    <property type="entry name" value="HutH"/>
</dbReference>
<evidence type="ECO:0000256" key="2">
    <source>
        <dbReference type="ARBA" id="ARBA00012994"/>
    </source>
</evidence>
<dbReference type="GO" id="GO:0019557">
    <property type="term" value="P:L-histidine catabolic process to glutamate and formate"/>
    <property type="evidence" value="ECO:0007669"/>
    <property type="project" value="UniProtKB-UniPathway"/>
</dbReference>
<comment type="caution">
    <text evidence="10">The sequence shown here is derived from an EMBL/GenBank/DDBJ whole genome shotgun (WGS) entry which is preliminary data.</text>
</comment>
<dbReference type="Proteomes" id="UP000468581">
    <property type="component" value="Unassembled WGS sequence"/>
</dbReference>
<dbReference type="AlphaFoldDB" id="A0A6P0UHF6"/>
<dbReference type="FunFam" id="1.20.200.10:FF:000003">
    <property type="entry name" value="Histidine ammonia-lyase"/>
    <property type="match status" value="1"/>
</dbReference>
<protein>
    <recommendedName>
        <fullName evidence="2 6">Histidine ammonia-lyase</fullName>
        <ecNumber evidence="2 6">4.3.1.3</ecNumber>
    </recommendedName>
</protein>
<evidence type="ECO:0000256" key="8">
    <source>
        <dbReference type="RuleBase" id="RU004479"/>
    </source>
</evidence>
<evidence type="ECO:0000313" key="11">
    <source>
        <dbReference type="Proteomes" id="UP000468581"/>
    </source>
</evidence>
<dbReference type="GO" id="GO:0019556">
    <property type="term" value="P:L-histidine catabolic process to glutamate and formamide"/>
    <property type="evidence" value="ECO:0007669"/>
    <property type="project" value="UniProtKB-UniPathway"/>
</dbReference>
<dbReference type="Pfam" id="PF00221">
    <property type="entry name" value="Lyase_aromatic"/>
    <property type="match status" value="1"/>
</dbReference>
<dbReference type="NCBIfam" id="TIGR01225">
    <property type="entry name" value="hutH"/>
    <property type="match status" value="1"/>
</dbReference>
<dbReference type="NCBIfam" id="NF006871">
    <property type="entry name" value="PRK09367.1"/>
    <property type="match status" value="1"/>
</dbReference>
<comment type="catalytic activity">
    <reaction evidence="5 8">
        <text>L-histidine = trans-urocanate + NH4(+)</text>
        <dbReference type="Rhea" id="RHEA:21232"/>
        <dbReference type="ChEBI" id="CHEBI:17771"/>
        <dbReference type="ChEBI" id="CHEBI:28938"/>
        <dbReference type="ChEBI" id="CHEBI:57595"/>
        <dbReference type="EC" id="4.3.1.3"/>
    </reaction>
</comment>
<keyword evidence="11" id="KW-1185">Reference proteome</keyword>
<evidence type="ECO:0000256" key="5">
    <source>
        <dbReference type="ARBA" id="ARBA00049269"/>
    </source>
</evidence>
<dbReference type="InterPro" id="IPR008948">
    <property type="entry name" value="L-Aspartase-like"/>
</dbReference>
<comment type="pathway">
    <text evidence="1 8">Amino-acid degradation; L-histidine degradation into L-glutamate; N-formimidoyl-L-glutamate from L-histidine: step 1/3.</text>
</comment>
<dbReference type="InterPro" id="IPR022313">
    <property type="entry name" value="Phe/His_NH3-lyase_AS"/>
</dbReference>
<dbReference type="FunFam" id="1.10.275.10:FF:000005">
    <property type="entry name" value="Histidine ammonia-lyase"/>
    <property type="match status" value="1"/>
</dbReference>
<keyword evidence="4 7" id="KW-0456">Lyase</keyword>
<name>A0A6P0UHF6_9FLAO</name>
<dbReference type="UniPathway" id="UPA00379">
    <property type="reaction ID" value="UER00549"/>
</dbReference>
<keyword evidence="3 8" id="KW-0369">Histidine metabolism</keyword>
<dbReference type="GO" id="GO:0005737">
    <property type="term" value="C:cytoplasm"/>
    <property type="evidence" value="ECO:0007669"/>
    <property type="project" value="UniProtKB-SubCell"/>
</dbReference>
<evidence type="ECO:0000256" key="1">
    <source>
        <dbReference type="ARBA" id="ARBA00005113"/>
    </source>
</evidence>
<reference evidence="10 11" key="1">
    <citation type="submission" date="2020-01" db="EMBL/GenBank/DDBJ databases">
        <title>Leptobacterium flavescens.</title>
        <authorList>
            <person name="Wang G."/>
        </authorList>
    </citation>
    <scope>NUCLEOTIDE SEQUENCE [LARGE SCALE GENOMIC DNA]</scope>
    <source>
        <strain evidence="10 11">KCTC 22160</strain>
    </source>
</reference>
<dbReference type="GO" id="GO:0004397">
    <property type="term" value="F:histidine ammonia-lyase activity"/>
    <property type="evidence" value="ECO:0007669"/>
    <property type="project" value="UniProtKB-UniRule"/>
</dbReference>
<dbReference type="SUPFAM" id="SSF48557">
    <property type="entry name" value="L-aspartase-like"/>
    <property type="match status" value="1"/>
</dbReference>